<dbReference type="Proteomes" id="UP000010802">
    <property type="component" value="Chromosome"/>
</dbReference>
<dbReference type="RefSeq" id="WP_013779558.1">
    <property type="nucleotide sequence ID" value="NC_015519.1"/>
</dbReference>
<evidence type="ECO:0000256" key="9">
    <source>
        <dbReference type="SAM" id="Phobius"/>
    </source>
</evidence>
<dbReference type="Pfam" id="PF03613">
    <property type="entry name" value="EIID-AGA"/>
    <property type="match status" value="1"/>
</dbReference>
<dbReference type="STRING" id="1209989.TepRe1_2540"/>
<keyword evidence="4" id="KW-0762">Sugar transport</keyword>
<name>F4LUJ4_TEPAE</name>
<evidence type="ECO:0000256" key="8">
    <source>
        <dbReference type="ARBA" id="ARBA00023136"/>
    </source>
</evidence>
<evidence type="ECO:0000256" key="5">
    <source>
        <dbReference type="ARBA" id="ARBA00022683"/>
    </source>
</evidence>
<evidence type="ECO:0000256" key="1">
    <source>
        <dbReference type="ARBA" id="ARBA00004651"/>
    </source>
</evidence>
<accession>F4LUJ4</accession>
<keyword evidence="7 9" id="KW-1133">Transmembrane helix</keyword>
<dbReference type="AlphaFoldDB" id="F4LUJ4"/>
<keyword evidence="2" id="KW-0813">Transport</keyword>
<evidence type="ECO:0000313" key="11">
    <source>
        <dbReference type="Proteomes" id="UP000010802"/>
    </source>
</evidence>
<keyword evidence="6 9" id="KW-0812">Transmembrane</keyword>
<organism evidence="10 11">
    <name type="scientific">Tepidanaerobacter acetatoxydans (strain DSM 21804 / JCM 16047 / Re1)</name>
    <dbReference type="NCBI Taxonomy" id="1209989"/>
    <lineage>
        <taxon>Bacteria</taxon>
        <taxon>Bacillati</taxon>
        <taxon>Bacillota</taxon>
        <taxon>Clostridia</taxon>
        <taxon>Thermosediminibacterales</taxon>
        <taxon>Tepidanaerobacteraceae</taxon>
        <taxon>Tepidanaerobacter</taxon>
    </lineage>
</organism>
<dbReference type="EMBL" id="HF563609">
    <property type="protein sequence ID" value="CCP27612.1"/>
    <property type="molecule type" value="Genomic_DNA"/>
</dbReference>
<dbReference type="GO" id="GO:0005886">
    <property type="term" value="C:plasma membrane"/>
    <property type="evidence" value="ECO:0007669"/>
    <property type="project" value="UniProtKB-SubCell"/>
</dbReference>
<dbReference type="KEGG" id="tep:TepRe1_2540"/>
<comment type="subcellular location">
    <subcellularLocation>
        <location evidence="1">Cell membrane</location>
        <topology evidence="1">Multi-pass membrane protein</topology>
    </subcellularLocation>
</comment>
<dbReference type="GO" id="GO:0009401">
    <property type="term" value="P:phosphoenolpyruvate-dependent sugar phosphotransferase system"/>
    <property type="evidence" value="ECO:0007669"/>
    <property type="project" value="UniProtKB-KW"/>
</dbReference>
<dbReference type="eggNOG" id="COG3716">
    <property type="taxonomic scope" value="Bacteria"/>
</dbReference>
<dbReference type="HOGENOM" id="CLU_060742_0_1_9"/>
<evidence type="ECO:0000256" key="6">
    <source>
        <dbReference type="ARBA" id="ARBA00022692"/>
    </source>
</evidence>
<dbReference type="OrthoDB" id="9795582at2"/>
<feature type="transmembrane region" description="Helical" evidence="9">
    <location>
        <begin position="259"/>
        <end position="275"/>
    </location>
</feature>
<keyword evidence="8 9" id="KW-0472">Membrane</keyword>
<dbReference type="PROSITE" id="PS51108">
    <property type="entry name" value="PTS_EIID"/>
    <property type="match status" value="1"/>
</dbReference>
<feature type="transmembrane region" description="Helical" evidence="9">
    <location>
        <begin position="143"/>
        <end position="166"/>
    </location>
</feature>
<dbReference type="PANTHER" id="PTHR32502">
    <property type="entry name" value="N-ACETYLGALACTOSAMINE PERMEASE II COMPONENT-RELATED"/>
    <property type="match status" value="1"/>
</dbReference>
<dbReference type="PATRIC" id="fig|1209989.3.peg.3136"/>
<gene>
    <name evidence="10" type="ordered locus">TEPIRE1_2738</name>
</gene>
<evidence type="ECO:0000256" key="4">
    <source>
        <dbReference type="ARBA" id="ARBA00022597"/>
    </source>
</evidence>
<evidence type="ECO:0000256" key="2">
    <source>
        <dbReference type="ARBA" id="ARBA00022448"/>
    </source>
</evidence>
<proteinExistence type="predicted"/>
<evidence type="ECO:0000256" key="7">
    <source>
        <dbReference type="ARBA" id="ARBA00022989"/>
    </source>
</evidence>
<dbReference type="PANTHER" id="PTHR32502:SF5">
    <property type="entry name" value="N-ACETYLGALACTOSAMINE PERMEASE IID COMPONENT-RELATED"/>
    <property type="match status" value="1"/>
</dbReference>
<keyword evidence="11" id="KW-1185">Reference proteome</keyword>
<dbReference type="KEGG" id="tae:TepiRe1_2738"/>
<protein>
    <submittedName>
        <fullName evidence="10">PTS system mannose/fructose/sorbose family IID component</fullName>
    </submittedName>
</protein>
<dbReference type="InterPro" id="IPR050303">
    <property type="entry name" value="GatZ_KbaZ_carbometab"/>
</dbReference>
<reference evidence="11" key="1">
    <citation type="journal article" date="2013" name="Genome Announc.">
        <title>First genome sequence of a syntrophic acetate-oxidizing bacterium, Tepidanaerobacter acetatoxydans strain Re1.</title>
        <authorList>
            <person name="Manzoor S."/>
            <person name="Bongcam-Rudloff E."/>
            <person name="Schnurer A."/>
            <person name="Muller B."/>
        </authorList>
    </citation>
    <scope>NUCLEOTIDE SEQUENCE [LARGE SCALE GENOMIC DNA]</scope>
    <source>
        <strain evidence="11">Re1</strain>
    </source>
</reference>
<evidence type="ECO:0000313" key="10">
    <source>
        <dbReference type="EMBL" id="CCP27612.1"/>
    </source>
</evidence>
<dbReference type="InterPro" id="IPR004704">
    <property type="entry name" value="PTS_IID_man"/>
</dbReference>
<feature type="transmembrane region" description="Helical" evidence="9">
    <location>
        <begin position="229"/>
        <end position="247"/>
    </location>
</feature>
<accession>L0S6Z9</accession>
<sequence length="276" mass="30265">MATKDNKEKRLTRQDIFKAWFRWQWFIESCPSWERLQASGFLYSISDALDKLYSDISEKASAFMRHLVFYNSQGNWGSIIGGIVLAMEEERANGAELSDEAINGLKTGLMGPLAGIGDTIDWGTLVPLAVSIGLPFAMNGNSLGSIIPFLLISCIMLGESYFLFFRGYQYGQQSIASLLESGSINKLIYAAGIVGMSVLGALTGSYVNLSTQITIPIAGGQALSLQTDVLDNILKGILPLGLVLFCWQMMLRKKKITTIMLYLLIIGIIGGSLYIF</sequence>
<feature type="transmembrane region" description="Helical" evidence="9">
    <location>
        <begin position="187"/>
        <end position="209"/>
    </location>
</feature>
<keyword evidence="3" id="KW-1003">Cell membrane</keyword>
<evidence type="ECO:0000256" key="3">
    <source>
        <dbReference type="ARBA" id="ARBA00022475"/>
    </source>
</evidence>
<keyword evidence="5" id="KW-0598">Phosphotransferase system</keyword>